<dbReference type="SUPFAM" id="SSF159888">
    <property type="entry name" value="YdhG-like"/>
    <property type="match status" value="1"/>
</dbReference>
<evidence type="ECO:0000313" key="2">
    <source>
        <dbReference type="EMBL" id="NEB22698.1"/>
    </source>
</evidence>
<dbReference type="Gene3D" id="3.90.1150.200">
    <property type="match status" value="1"/>
</dbReference>
<feature type="compositionally biased region" description="Polar residues" evidence="1">
    <location>
        <begin position="1"/>
        <end position="10"/>
    </location>
</feature>
<reference evidence="2 3" key="1">
    <citation type="submission" date="2020-01" db="EMBL/GenBank/DDBJ databases">
        <title>Insect and environment-associated Actinomycetes.</title>
        <authorList>
            <person name="Currrie C."/>
            <person name="Chevrette M."/>
            <person name="Carlson C."/>
            <person name="Stubbendieck R."/>
            <person name="Wendt-Pienkowski E."/>
        </authorList>
    </citation>
    <scope>NUCLEOTIDE SEQUENCE [LARGE SCALE GENOMIC DNA]</scope>
    <source>
        <strain evidence="2 3">SID14172</strain>
    </source>
</reference>
<comment type="caution">
    <text evidence="2">The sequence shown here is derived from an EMBL/GenBank/DDBJ whole genome shotgun (WGS) entry which is preliminary data.</text>
</comment>
<dbReference type="Proteomes" id="UP000469545">
    <property type="component" value="Unassembled WGS sequence"/>
</dbReference>
<evidence type="ECO:0000256" key="1">
    <source>
        <dbReference type="SAM" id="MobiDB-lite"/>
    </source>
</evidence>
<proteinExistence type="predicted"/>
<organism evidence="2 3">
    <name type="scientific">Streptomyces coelicoflavus</name>
    <dbReference type="NCBI Taxonomy" id="285562"/>
    <lineage>
        <taxon>Bacteria</taxon>
        <taxon>Bacillati</taxon>
        <taxon>Actinomycetota</taxon>
        <taxon>Actinomycetes</taxon>
        <taxon>Kitasatosporales</taxon>
        <taxon>Streptomycetaceae</taxon>
        <taxon>Streptomyces</taxon>
    </lineage>
</organism>
<gene>
    <name evidence="2" type="ORF">G3I46_40445</name>
</gene>
<sequence>MSSTENSTYEGFSAEERAAMKDHAKEQKAAARRGSRADKAALAAQDVLDKIAEMQDSDRVMAERVHAVVTETAPDIAPKLWYGMPAYALDGKMICFFQSAAKFKARYATLGFSDQANLDDGDMWAAGFALAKVTPEVEKQIAELVKQAVSQG</sequence>
<protein>
    <submittedName>
        <fullName evidence="2">DUF1801 domain-containing protein</fullName>
    </submittedName>
</protein>
<evidence type="ECO:0000313" key="3">
    <source>
        <dbReference type="Proteomes" id="UP000469545"/>
    </source>
</evidence>
<feature type="region of interest" description="Disordered" evidence="1">
    <location>
        <begin position="1"/>
        <end position="38"/>
    </location>
</feature>
<feature type="compositionally biased region" description="Basic and acidic residues" evidence="1">
    <location>
        <begin position="14"/>
        <end position="38"/>
    </location>
</feature>
<dbReference type="AlphaFoldDB" id="A0A6N9UYL7"/>
<accession>A0A6N9UYL7</accession>
<name>A0A6N9UYL7_9ACTN</name>
<keyword evidence="3" id="KW-1185">Reference proteome</keyword>
<dbReference type="EMBL" id="JAAGMB010000981">
    <property type="protein sequence ID" value="NEB22698.1"/>
    <property type="molecule type" value="Genomic_DNA"/>
</dbReference>
<dbReference type="RefSeq" id="WP_087793173.1">
    <property type="nucleotide sequence ID" value="NZ_JAAGMB010000981.1"/>
</dbReference>